<organism evidence="3 4">
    <name type="scientific">Knufia fluminis</name>
    <dbReference type="NCBI Taxonomy" id="191047"/>
    <lineage>
        <taxon>Eukaryota</taxon>
        <taxon>Fungi</taxon>
        <taxon>Dikarya</taxon>
        <taxon>Ascomycota</taxon>
        <taxon>Pezizomycotina</taxon>
        <taxon>Eurotiomycetes</taxon>
        <taxon>Chaetothyriomycetidae</taxon>
        <taxon>Chaetothyriales</taxon>
        <taxon>Trichomeriaceae</taxon>
        <taxon>Knufia</taxon>
    </lineage>
</organism>
<reference evidence="3 4" key="1">
    <citation type="submission" date="2022-12" db="EMBL/GenBank/DDBJ databases">
        <title>Genomic features and morphological characterization of a novel Knufia sp. strain isolated from spacecraft assembly facility.</title>
        <authorList>
            <person name="Teixeira M."/>
            <person name="Chander A.M."/>
            <person name="Stajich J.E."/>
            <person name="Venkateswaran K."/>
        </authorList>
    </citation>
    <scope>NUCLEOTIDE SEQUENCE [LARGE SCALE GENOMIC DNA]</scope>
    <source>
        <strain evidence="3 4">FJI-L2-BK-P2</strain>
    </source>
</reference>
<comment type="caution">
    <text evidence="3">The sequence shown here is derived from an EMBL/GenBank/DDBJ whole genome shotgun (WGS) entry which is preliminary data.</text>
</comment>
<feature type="region of interest" description="Disordered" evidence="2">
    <location>
        <begin position="1"/>
        <end position="25"/>
    </location>
</feature>
<dbReference type="Proteomes" id="UP001316803">
    <property type="component" value="Unassembled WGS sequence"/>
</dbReference>
<evidence type="ECO:0000313" key="3">
    <source>
        <dbReference type="EMBL" id="KAK5952359.1"/>
    </source>
</evidence>
<gene>
    <name evidence="3" type="ORF">OHC33_006402</name>
</gene>
<evidence type="ECO:0000256" key="2">
    <source>
        <dbReference type="SAM" id="MobiDB-lite"/>
    </source>
</evidence>
<accession>A0AAN8ECK9</accession>
<dbReference type="Gene3D" id="1.20.5.340">
    <property type="match status" value="1"/>
</dbReference>
<keyword evidence="1" id="KW-0175">Coiled coil</keyword>
<feature type="coiled-coil region" evidence="1">
    <location>
        <begin position="147"/>
        <end position="188"/>
    </location>
</feature>
<protein>
    <submittedName>
        <fullName evidence="3">Uncharacterized protein</fullName>
    </submittedName>
</protein>
<name>A0AAN8ECK9_9EURO</name>
<evidence type="ECO:0000313" key="4">
    <source>
        <dbReference type="Proteomes" id="UP001316803"/>
    </source>
</evidence>
<evidence type="ECO:0000256" key="1">
    <source>
        <dbReference type="SAM" id="Coils"/>
    </source>
</evidence>
<keyword evidence="4" id="KW-1185">Reference proteome</keyword>
<dbReference type="EMBL" id="JAKLMC020000015">
    <property type="protein sequence ID" value="KAK5952359.1"/>
    <property type="molecule type" value="Genomic_DNA"/>
</dbReference>
<feature type="coiled-coil region" evidence="1">
    <location>
        <begin position="231"/>
        <end position="356"/>
    </location>
</feature>
<dbReference type="AlphaFoldDB" id="A0AAN8ECK9"/>
<proteinExistence type="predicted"/>
<feature type="compositionally biased region" description="Low complexity" evidence="2">
    <location>
        <begin position="10"/>
        <end position="25"/>
    </location>
</feature>
<sequence length="383" mass="42638">MAPTDLPEQSVSSPSSVASSDDGFSVISGSELLEPQAADVPATVLSASSIVTQEITPTAPTPAIERLEITNIEAERDRALEALAEQQAADQATQDSIREQLKALTKDGEKEITDIPTLISRYQLGQQRVDIAESVALNLGKLTRKNRSEAFDKIRALEHDKKVLEDTIAAQAQALELAKEEAAQFRSKALYIENTDDDVNGKLRASCQTIEGLREEVESLGALARLRGEETANQAQKIEDLERKLHATTNEVTVTQKSETKLLEKVTGQAVEIDELKYDNKVLRLREEELECDIEERDEQLDDLHNEISTLEADKDDLENQVQDLNDEIEGLRDSIEDLKAQLANREGNVDETKEKLHNARWRGRRLKKQRDIARAAKNVGGR</sequence>